<evidence type="ECO:0000259" key="7">
    <source>
        <dbReference type="Pfam" id="PF13839"/>
    </source>
</evidence>
<dbReference type="GeneID" id="115742216"/>
<comment type="subcellular location">
    <subcellularLocation>
        <location evidence="1">Membrane</location>
        <topology evidence="1">Single-pass membrane protein</topology>
    </subcellularLocation>
</comment>
<sequence>MKSGVKILWRNRKMAAGCQRIVLAILVAMSVTLDSCVSSAEAGLLQSVSANEVKGKEQEQEDNCDMYEGSWVYDSSYPLYDPSACPFIRKEFDCFKYGRPDRLYLNYRWQPKDCYLPRFDAEGFLRRFRGKKIMYIGDSLSLNNWQSLICLLHAGAQNSSISQETDGSVSKVTFEDYGVSVMLFHSLYLVDIEVESIGRVLKLDSLENGGLWKEMDVLIFNTWQWWYRRGDKQQWDYIQEGNRTYKDMDRMVAFRKALTTWAKWVDSDVDTIKTRVIFQGISPSHYNGTDWHEPGVKDCSKENLPMTGSTYPAGLPAAAYVVKEAMSSIIKPVHLLDITTLSQLRKDAHPSIYSGLKVMDCTHWCIAGLPDTWNELLSVALAA</sequence>
<keyword evidence="4" id="KW-0735">Signal-anchor</keyword>
<gene>
    <name evidence="10" type="primary">LOC115742216</name>
</gene>
<evidence type="ECO:0000256" key="6">
    <source>
        <dbReference type="ARBA" id="ARBA00023136"/>
    </source>
</evidence>
<dbReference type="GO" id="GO:0016413">
    <property type="term" value="F:O-acetyltransferase activity"/>
    <property type="evidence" value="ECO:0007669"/>
    <property type="project" value="InterPro"/>
</dbReference>
<dbReference type="GO" id="GO:0005794">
    <property type="term" value="C:Golgi apparatus"/>
    <property type="evidence" value="ECO:0007669"/>
    <property type="project" value="TreeGrafter"/>
</dbReference>
<dbReference type="AlphaFoldDB" id="A0A8B8PC86"/>
<comment type="similarity">
    <text evidence="2">Belongs to the PC-esterase family. TBL subfamily.</text>
</comment>
<dbReference type="PANTHER" id="PTHR32285:SF36">
    <property type="entry name" value="PROTEIN TRICHOME BIREFRINGENCE-LIKE 38"/>
    <property type="match status" value="1"/>
</dbReference>
<organism evidence="9 10">
    <name type="scientific">Rhodamnia argentea</name>
    <dbReference type="NCBI Taxonomy" id="178133"/>
    <lineage>
        <taxon>Eukaryota</taxon>
        <taxon>Viridiplantae</taxon>
        <taxon>Streptophyta</taxon>
        <taxon>Embryophyta</taxon>
        <taxon>Tracheophyta</taxon>
        <taxon>Spermatophyta</taxon>
        <taxon>Magnoliopsida</taxon>
        <taxon>eudicotyledons</taxon>
        <taxon>Gunneridae</taxon>
        <taxon>Pentapetalae</taxon>
        <taxon>rosids</taxon>
        <taxon>malvids</taxon>
        <taxon>Myrtales</taxon>
        <taxon>Myrtaceae</taxon>
        <taxon>Myrtoideae</taxon>
        <taxon>Myrteae</taxon>
        <taxon>Australasian group</taxon>
        <taxon>Rhodamnia</taxon>
    </lineage>
</organism>
<keyword evidence="6" id="KW-0472">Membrane</keyword>
<dbReference type="PANTHER" id="PTHR32285">
    <property type="entry name" value="PROTEIN TRICHOME BIREFRINGENCE-LIKE 9-RELATED"/>
    <property type="match status" value="1"/>
</dbReference>
<keyword evidence="5" id="KW-1133">Transmembrane helix</keyword>
<feature type="domain" description="Trichome birefringence-like N-terminal" evidence="8">
    <location>
        <begin position="63"/>
        <end position="114"/>
    </location>
</feature>
<evidence type="ECO:0000256" key="1">
    <source>
        <dbReference type="ARBA" id="ARBA00004167"/>
    </source>
</evidence>
<dbReference type="InterPro" id="IPR029962">
    <property type="entry name" value="TBL"/>
</dbReference>
<dbReference type="InterPro" id="IPR026057">
    <property type="entry name" value="TBL_C"/>
</dbReference>
<dbReference type="RefSeq" id="XP_030532217.1">
    <property type="nucleotide sequence ID" value="XM_030676357.2"/>
</dbReference>
<accession>A0A8B8PC86</accession>
<feature type="domain" description="Trichome birefringence-like C-terminal" evidence="7">
    <location>
        <begin position="116"/>
        <end position="378"/>
    </location>
</feature>
<dbReference type="KEGG" id="rarg:115742216"/>
<evidence type="ECO:0000313" key="10">
    <source>
        <dbReference type="RefSeq" id="XP_030532217.1"/>
    </source>
</evidence>
<dbReference type="GO" id="GO:0016020">
    <property type="term" value="C:membrane"/>
    <property type="evidence" value="ECO:0007669"/>
    <property type="project" value="UniProtKB-SubCell"/>
</dbReference>
<proteinExistence type="inferred from homology"/>
<keyword evidence="9" id="KW-1185">Reference proteome</keyword>
<reference evidence="10" key="1">
    <citation type="submission" date="2025-08" db="UniProtKB">
        <authorList>
            <consortium name="RefSeq"/>
        </authorList>
    </citation>
    <scope>IDENTIFICATION</scope>
    <source>
        <tissue evidence="10">Leaf</tissue>
    </source>
</reference>
<evidence type="ECO:0000256" key="5">
    <source>
        <dbReference type="ARBA" id="ARBA00022989"/>
    </source>
</evidence>
<evidence type="ECO:0000256" key="3">
    <source>
        <dbReference type="ARBA" id="ARBA00022692"/>
    </source>
</evidence>
<evidence type="ECO:0000313" key="9">
    <source>
        <dbReference type="Proteomes" id="UP000827889"/>
    </source>
</evidence>
<evidence type="ECO:0000256" key="4">
    <source>
        <dbReference type="ARBA" id="ARBA00022968"/>
    </source>
</evidence>
<protein>
    <submittedName>
        <fullName evidence="10">Protein trichome birefringence-like 41</fullName>
    </submittedName>
</protein>
<keyword evidence="3" id="KW-0812">Transmembrane</keyword>
<evidence type="ECO:0000259" key="8">
    <source>
        <dbReference type="Pfam" id="PF14416"/>
    </source>
</evidence>
<dbReference type="OrthoDB" id="630188at2759"/>
<dbReference type="InterPro" id="IPR025846">
    <property type="entry name" value="TBL_N"/>
</dbReference>
<evidence type="ECO:0000256" key="2">
    <source>
        <dbReference type="ARBA" id="ARBA00007727"/>
    </source>
</evidence>
<dbReference type="Proteomes" id="UP000827889">
    <property type="component" value="Chromosome 5"/>
</dbReference>
<dbReference type="Pfam" id="PF13839">
    <property type="entry name" value="PC-Esterase"/>
    <property type="match status" value="1"/>
</dbReference>
<dbReference type="Pfam" id="PF14416">
    <property type="entry name" value="PMR5N"/>
    <property type="match status" value="1"/>
</dbReference>
<name>A0A8B8PC86_9MYRT</name>